<keyword evidence="2" id="KW-0238">DNA-binding</keyword>
<proteinExistence type="predicted"/>
<dbReference type="InterPro" id="IPR016032">
    <property type="entry name" value="Sig_transdc_resp-reg_C-effctor"/>
</dbReference>
<dbReference type="Proteomes" id="UP000664109">
    <property type="component" value="Unassembled WGS sequence"/>
</dbReference>
<dbReference type="CDD" id="cd06170">
    <property type="entry name" value="LuxR_C_like"/>
    <property type="match status" value="1"/>
</dbReference>
<evidence type="ECO:0000313" key="6">
    <source>
        <dbReference type="Proteomes" id="UP000664109"/>
    </source>
</evidence>
<dbReference type="SMART" id="SM00421">
    <property type="entry name" value="HTH_LUXR"/>
    <property type="match status" value="1"/>
</dbReference>
<keyword evidence="6" id="KW-1185">Reference proteome</keyword>
<dbReference type="Pfam" id="PF00196">
    <property type="entry name" value="GerE"/>
    <property type="match status" value="1"/>
</dbReference>
<protein>
    <submittedName>
        <fullName evidence="5">Response regulator transcription factor</fullName>
    </submittedName>
</protein>
<evidence type="ECO:0000256" key="2">
    <source>
        <dbReference type="ARBA" id="ARBA00023125"/>
    </source>
</evidence>
<sequence length="226" mass="25250">MKTPALHSARRTINDSGSLNTIIKVKLYSKDLITRAGLAYCLEQSPEIVEIESDSTVDPDVFLISVENADASTLGFLESLSPTRTSRFMIIVNKNWQVDVYSALERGVRAVLWRSSITAATVSRAIREVADGKGMLPSGLQGSLMQRVQRVHQEVLAPRGLTSSAFSAREIEVLRLLSEGFDLDEISQEMRYSERTIKNILYDAMKRHNFNNRTQAVAYVLRSGLI</sequence>
<geneLocation type="plasmid" evidence="5">
    <name>unnamed1</name>
</geneLocation>
<evidence type="ECO:0000256" key="3">
    <source>
        <dbReference type="ARBA" id="ARBA00023163"/>
    </source>
</evidence>
<evidence type="ECO:0000313" key="5">
    <source>
        <dbReference type="EMBL" id="MBM9624569.1"/>
    </source>
</evidence>
<organism evidence="5 6">
    <name type="scientific">Streptomyces zhihengii</name>
    <dbReference type="NCBI Taxonomy" id="1818004"/>
    <lineage>
        <taxon>Bacteria</taxon>
        <taxon>Bacillati</taxon>
        <taxon>Actinomycetota</taxon>
        <taxon>Actinomycetes</taxon>
        <taxon>Kitasatosporales</taxon>
        <taxon>Streptomycetaceae</taxon>
        <taxon>Streptomyces</taxon>
    </lineage>
</organism>
<feature type="domain" description="HTH luxR-type" evidence="4">
    <location>
        <begin position="159"/>
        <end position="224"/>
    </location>
</feature>
<dbReference type="Gene3D" id="3.40.50.2300">
    <property type="match status" value="1"/>
</dbReference>
<name>A0ABS2V4G9_9ACTN</name>
<dbReference type="EMBL" id="JAFEJA010000003">
    <property type="protein sequence ID" value="MBM9624569.1"/>
    <property type="molecule type" value="Genomic_DNA"/>
</dbReference>
<accession>A0ABS2V4G9</accession>
<dbReference type="PROSITE" id="PS50043">
    <property type="entry name" value="HTH_LUXR_2"/>
    <property type="match status" value="1"/>
</dbReference>
<gene>
    <name evidence="5" type="ORF">JE024_39195</name>
</gene>
<comment type="caution">
    <text evidence="5">The sequence shown here is derived from an EMBL/GenBank/DDBJ whole genome shotgun (WGS) entry which is preliminary data.</text>
</comment>
<dbReference type="RefSeq" id="WP_205378736.1">
    <property type="nucleotide sequence ID" value="NZ_JAFEJA010000003.1"/>
</dbReference>
<evidence type="ECO:0000259" key="4">
    <source>
        <dbReference type="PROSITE" id="PS50043"/>
    </source>
</evidence>
<reference evidence="5 6" key="1">
    <citation type="journal article" date="2016" name="Arch. Microbiol.">
        <title>Streptomyces zhihengii sp. nov., isolated from rhizospheric soil of Psammosilene tunicoides.</title>
        <authorList>
            <person name="Huang M.J."/>
            <person name="Fei J.J."/>
            <person name="Salam N."/>
            <person name="Kim C.J."/>
            <person name="Hozzein W.N."/>
            <person name="Xiao M."/>
            <person name="Huang H.Q."/>
            <person name="Li W.J."/>
        </authorList>
    </citation>
    <scope>NUCLEOTIDE SEQUENCE [LARGE SCALE GENOMIC DNA]</scope>
    <source>
        <strain evidence="5 6">YIM T102</strain>
    </source>
</reference>
<keyword evidence="1" id="KW-0805">Transcription regulation</keyword>
<dbReference type="PANTHER" id="PTHR44688:SF16">
    <property type="entry name" value="DNA-BINDING TRANSCRIPTIONAL ACTIVATOR DEVR_DOSR"/>
    <property type="match status" value="1"/>
</dbReference>
<keyword evidence="5" id="KW-0614">Plasmid</keyword>
<dbReference type="PANTHER" id="PTHR44688">
    <property type="entry name" value="DNA-BINDING TRANSCRIPTIONAL ACTIVATOR DEVR_DOSR"/>
    <property type="match status" value="1"/>
</dbReference>
<keyword evidence="3" id="KW-0804">Transcription</keyword>
<evidence type="ECO:0000256" key="1">
    <source>
        <dbReference type="ARBA" id="ARBA00023015"/>
    </source>
</evidence>
<dbReference type="SUPFAM" id="SSF46894">
    <property type="entry name" value="C-terminal effector domain of the bipartite response regulators"/>
    <property type="match status" value="1"/>
</dbReference>
<dbReference type="InterPro" id="IPR000792">
    <property type="entry name" value="Tscrpt_reg_LuxR_C"/>
</dbReference>